<dbReference type="InterPro" id="IPR013783">
    <property type="entry name" value="Ig-like_fold"/>
</dbReference>
<organism evidence="1 2">
    <name type="scientific">Gopherus agassizii</name>
    <name type="common">Agassiz's desert tortoise</name>
    <dbReference type="NCBI Taxonomy" id="38772"/>
    <lineage>
        <taxon>Eukaryota</taxon>
        <taxon>Metazoa</taxon>
        <taxon>Chordata</taxon>
        <taxon>Craniata</taxon>
        <taxon>Vertebrata</taxon>
        <taxon>Euteleostomi</taxon>
        <taxon>Archelosauria</taxon>
        <taxon>Testudinata</taxon>
        <taxon>Testudines</taxon>
        <taxon>Cryptodira</taxon>
        <taxon>Durocryptodira</taxon>
        <taxon>Testudinoidea</taxon>
        <taxon>Testudinidae</taxon>
        <taxon>Gopherus</taxon>
    </lineage>
</organism>
<dbReference type="PANTHER" id="PTHR23267">
    <property type="entry name" value="IMMUNOGLOBULIN LIGHT CHAIN"/>
    <property type="match status" value="1"/>
</dbReference>
<dbReference type="SUPFAM" id="SSF48726">
    <property type="entry name" value="Immunoglobulin"/>
    <property type="match status" value="1"/>
</dbReference>
<dbReference type="STRING" id="38772.ENSGAGP00000012887"/>
<proteinExistence type="predicted"/>
<dbReference type="Gene3D" id="2.60.40.10">
    <property type="entry name" value="Immunoglobulins"/>
    <property type="match status" value="1"/>
</dbReference>
<evidence type="ECO:0000313" key="2">
    <source>
        <dbReference type="Proteomes" id="UP000291020"/>
    </source>
</evidence>
<accession>A0A452HDH3</accession>
<protein>
    <recommendedName>
        <fullName evidence="3">Ig-like domain-containing protein</fullName>
    </recommendedName>
</protein>
<reference evidence="1" key="3">
    <citation type="submission" date="2025-09" db="UniProtKB">
        <authorList>
            <consortium name="Ensembl"/>
        </authorList>
    </citation>
    <scope>IDENTIFICATION</scope>
</reference>
<evidence type="ECO:0000313" key="1">
    <source>
        <dbReference type="Ensembl" id="ENSGAGP00000012887.1"/>
    </source>
</evidence>
<name>A0A452HDH3_9SAUR</name>
<sequence>METLSSADIVMTQTPEFLAVLPGDTVTISCKASSTIYNTPKLLIYSTFTRPSGIPDQFSGRDTHAISTIQADDAADYYCQAVKTIQAQQLLQGLV</sequence>
<reference evidence="1" key="2">
    <citation type="submission" date="2025-08" db="UniProtKB">
        <authorList>
            <consortium name="Ensembl"/>
        </authorList>
    </citation>
    <scope>IDENTIFICATION</scope>
</reference>
<dbReference type="AlphaFoldDB" id="A0A452HDH3"/>
<dbReference type="Proteomes" id="UP000291020">
    <property type="component" value="Unassembled WGS sequence"/>
</dbReference>
<dbReference type="Ensembl" id="ENSGAGT00000014770.1">
    <property type="protein sequence ID" value="ENSGAGP00000012887.1"/>
    <property type="gene ID" value="ENSGAGG00000009889.1"/>
</dbReference>
<keyword evidence="2" id="KW-1185">Reference proteome</keyword>
<dbReference type="InterPro" id="IPR036179">
    <property type="entry name" value="Ig-like_dom_sf"/>
</dbReference>
<dbReference type="InterPro" id="IPR050150">
    <property type="entry name" value="IgV_Light_Chain"/>
</dbReference>
<evidence type="ECO:0008006" key="3">
    <source>
        <dbReference type="Google" id="ProtNLM"/>
    </source>
</evidence>
<reference evidence="2" key="1">
    <citation type="journal article" date="2017" name="PLoS ONE">
        <title>The Agassiz's desert tortoise genome provides a resource for the conservation of a threatened species.</title>
        <authorList>
            <person name="Tollis M."/>
            <person name="DeNardo D.F."/>
            <person name="Cornelius J.A."/>
            <person name="Dolby G.A."/>
            <person name="Edwards T."/>
            <person name="Henen B.T."/>
            <person name="Karl A.E."/>
            <person name="Murphy R.W."/>
            <person name="Kusumi K."/>
        </authorList>
    </citation>
    <scope>NUCLEOTIDE SEQUENCE [LARGE SCALE GENOMIC DNA]</scope>
</reference>